<dbReference type="PROSITE" id="PS50157">
    <property type="entry name" value="ZINC_FINGER_C2H2_2"/>
    <property type="match status" value="9"/>
</dbReference>
<feature type="binding site" evidence="12">
    <location>
        <position position="56"/>
    </location>
    <ligand>
        <name>Zn(2+)</name>
        <dbReference type="ChEBI" id="CHEBI:29105"/>
    </ligand>
</feature>
<sequence length="465" mass="53190">MQCRVCLEQHEKGEEKLVSLFDSCINGVVIGALLNQLFGVQISKHDSYPQRICEHCYRQLQTVSFFRNRVLLSDRVLRTSTHLGENALEELIDETIISCAATSATSLSLGEQDCSTNEFGGSRCGDCGKNIYDTEPTYLLEQTHSLECSGTKLVCHACYQEAITAEVSNVQETQKVIAPLIADSSTLVSIPSIDRTSQRFCCVTHCSEMFVEETSLLNHAQEVHALKLRRNRENQQPGRPFKCNVCFRAFSSTKNLRVHQFVRANMNNKHFACHKCPFRTSSKATLTIHERTHTGERPFGCGLCEKRFYSEFNLKSHQICHQNEQPFCCSYCSKRFARKRNMLEHQQLCHRDEKLHGCDDCPARFKTPQHLRLHKRLHTGEKPYACSICQKTFYNTSDRKRHELSHAGEKPYSCQTCGTAYTRKHALSMHERTHTGEQPFGCNTCGKRFTQATLLKRHTARHRDV</sequence>
<reference evidence="15" key="2">
    <citation type="submission" date="2020-05" db="UniProtKB">
        <authorList>
            <consortium name="EnsemblMetazoa"/>
        </authorList>
    </citation>
    <scope>IDENTIFICATION</scope>
    <source>
        <strain evidence="15">FAR1</strain>
    </source>
</reference>
<dbReference type="InterPro" id="IPR012934">
    <property type="entry name" value="Znf_AD"/>
</dbReference>
<evidence type="ECO:0000256" key="9">
    <source>
        <dbReference type="ARBA" id="ARBA00023163"/>
    </source>
</evidence>
<feature type="domain" description="C2H2-type" evidence="13">
    <location>
        <begin position="356"/>
        <end position="383"/>
    </location>
</feature>
<dbReference type="PANTHER" id="PTHR23234">
    <property type="entry name" value="ZNF44 PROTEIN"/>
    <property type="match status" value="1"/>
</dbReference>
<dbReference type="Gene3D" id="3.30.160.60">
    <property type="entry name" value="Classic Zinc Finger"/>
    <property type="match status" value="7"/>
</dbReference>
<keyword evidence="9" id="KW-0804">Transcription</keyword>
<dbReference type="EnsemblMetazoa" id="AFAF006839-RA">
    <property type="protein sequence ID" value="AFAF006839-PA"/>
    <property type="gene ID" value="AFAF006839"/>
</dbReference>
<dbReference type="FunFam" id="3.30.160.60:FF:001049">
    <property type="entry name" value="zinc finger protein 319"/>
    <property type="match status" value="1"/>
</dbReference>
<dbReference type="PROSITE" id="PS51915">
    <property type="entry name" value="ZAD"/>
    <property type="match status" value="1"/>
</dbReference>
<proteinExistence type="inferred from homology"/>
<keyword evidence="5 11" id="KW-0863">Zinc-finger</keyword>
<dbReference type="Pfam" id="PF07776">
    <property type="entry name" value="zf-AD"/>
    <property type="match status" value="1"/>
</dbReference>
<comment type="subcellular location">
    <subcellularLocation>
        <location evidence="1">Nucleus</location>
    </subcellularLocation>
</comment>
<dbReference type="AlphaFoldDB" id="A0A182QBG9"/>
<comment type="similarity">
    <text evidence="2">Belongs to the krueppel C2H2-type zinc-finger protein family.</text>
</comment>
<evidence type="ECO:0000256" key="12">
    <source>
        <dbReference type="PROSITE-ProRule" id="PRU01263"/>
    </source>
</evidence>
<dbReference type="FunFam" id="3.30.160.60:FF:000464">
    <property type="entry name" value="Zinc finger and SCAN domain containing 25"/>
    <property type="match status" value="1"/>
</dbReference>
<reference evidence="16" key="1">
    <citation type="submission" date="2014-01" db="EMBL/GenBank/DDBJ databases">
        <title>The Genome Sequence of Anopheles farauti FAR1 (V2).</title>
        <authorList>
            <consortium name="The Broad Institute Genomics Platform"/>
            <person name="Neafsey D.E."/>
            <person name="Besansky N."/>
            <person name="Howell P."/>
            <person name="Walton C."/>
            <person name="Young S.K."/>
            <person name="Zeng Q."/>
            <person name="Gargeya S."/>
            <person name="Fitzgerald M."/>
            <person name="Haas B."/>
            <person name="Abouelleil A."/>
            <person name="Allen A.W."/>
            <person name="Alvarado L."/>
            <person name="Arachchi H.M."/>
            <person name="Berlin A.M."/>
            <person name="Chapman S.B."/>
            <person name="Gainer-Dewar J."/>
            <person name="Goldberg J."/>
            <person name="Griggs A."/>
            <person name="Gujja S."/>
            <person name="Hansen M."/>
            <person name="Howarth C."/>
            <person name="Imamovic A."/>
            <person name="Ireland A."/>
            <person name="Larimer J."/>
            <person name="McCowan C."/>
            <person name="Murphy C."/>
            <person name="Pearson M."/>
            <person name="Poon T.W."/>
            <person name="Priest M."/>
            <person name="Roberts A."/>
            <person name="Saif S."/>
            <person name="Shea T."/>
            <person name="Sisk P."/>
            <person name="Sykes S."/>
            <person name="Wortman J."/>
            <person name="Nusbaum C."/>
            <person name="Birren B."/>
        </authorList>
    </citation>
    <scope>NUCLEOTIDE SEQUENCE [LARGE SCALE GENOMIC DNA]</scope>
    <source>
        <strain evidence="16">FAR1</strain>
    </source>
</reference>
<dbReference type="PROSITE" id="PS00028">
    <property type="entry name" value="ZINC_FINGER_C2H2_1"/>
    <property type="match status" value="7"/>
</dbReference>
<dbReference type="SUPFAM" id="SSF57667">
    <property type="entry name" value="beta-beta-alpha zinc fingers"/>
    <property type="match status" value="4"/>
</dbReference>
<feature type="domain" description="C2H2-type" evidence="13">
    <location>
        <begin position="271"/>
        <end position="298"/>
    </location>
</feature>
<dbReference type="Pfam" id="PF00096">
    <property type="entry name" value="zf-C2H2"/>
    <property type="match status" value="6"/>
</dbReference>
<evidence type="ECO:0000256" key="3">
    <source>
        <dbReference type="ARBA" id="ARBA00022723"/>
    </source>
</evidence>
<keyword evidence="6 12" id="KW-0862">Zinc</keyword>
<dbReference type="Proteomes" id="UP000075886">
    <property type="component" value="Unassembled WGS sequence"/>
</dbReference>
<keyword evidence="7" id="KW-0805">Transcription regulation</keyword>
<evidence type="ECO:0000256" key="2">
    <source>
        <dbReference type="ARBA" id="ARBA00006991"/>
    </source>
</evidence>
<dbReference type="SMART" id="SM00355">
    <property type="entry name" value="ZnF_C2H2"/>
    <property type="match status" value="9"/>
</dbReference>
<dbReference type="EMBL" id="AXCN02000840">
    <property type="status" value="NOT_ANNOTATED_CDS"/>
    <property type="molecule type" value="Genomic_DNA"/>
</dbReference>
<evidence type="ECO:0000256" key="5">
    <source>
        <dbReference type="ARBA" id="ARBA00022771"/>
    </source>
</evidence>
<evidence type="ECO:0000256" key="11">
    <source>
        <dbReference type="PROSITE-ProRule" id="PRU00042"/>
    </source>
</evidence>
<evidence type="ECO:0008006" key="17">
    <source>
        <dbReference type="Google" id="ProtNLM"/>
    </source>
</evidence>
<evidence type="ECO:0000256" key="6">
    <source>
        <dbReference type="ARBA" id="ARBA00022833"/>
    </source>
</evidence>
<feature type="binding site" evidence="12">
    <location>
        <position position="3"/>
    </location>
    <ligand>
        <name>Zn(2+)</name>
        <dbReference type="ChEBI" id="CHEBI:29105"/>
    </ligand>
</feature>
<evidence type="ECO:0000313" key="15">
    <source>
        <dbReference type="EnsemblMetazoa" id="AFAF006839-PA"/>
    </source>
</evidence>
<dbReference type="InterPro" id="IPR013087">
    <property type="entry name" value="Znf_C2H2_type"/>
</dbReference>
<dbReference type="SMART" id="SM00868">
    <property type="entry name" value="zf-AD"/>
    <property type="match status" value="1"/>
</dbReference>
<evidence type="ECO:0000256" key="10">
    <source>
        <dbReference type="ARBA" id="ARBA00023242"/>
    </source>
</evidence>
<dbReference type="GO" id="GO:0005634">
    <property type="term" value="C:nucleus"/>
    <property type="evidence" value="ECO:0007669"/>
    <property type="project" value="UniProtKB-SubCell"/>
</dbReference>
<dbReference type="InterPro" id="IPR050758">
    <property type="entry name" value="Znf_C2H2-type"/>
</dbReference>
<feature type="domain" description="ZAD" evidence="14">
    <location>
        <begin position="1"/>
        <end position="80"/>
    </location>
</feature>
<dbReference type="FunFam" id="3.30.160.60:FF:000358">
    <property type="entry name" value="zinc finger protein 24"/>
    <property type="match status" value="1"/>
</dbReference>
<dbReference type="PANTHER" id="PTHR23234:SF10">
    <property type="entry name" value="RIKEN CDNA 6720489N17 GENE-RELATED"/>
    <property type="match status" value="1"/>
</dbReference>
<feature type="domain" description="C2H2-type" evidence="13">
    <location>
        <begin position="299"/>
        <end position="326"/>
    </location>
</feature>
<keyword evidence="4" id="KW-0677">Repeat</keyword>
<dbReference type="FunFam" id="3.30.160.60:FF:000446">
    <property type="entry name" value="Zinc finger protein"/>
    <property type="match status" value="1"/>
</dbReference>
<evidence type="ECO:0000256" key="7">
    <source>
        <dbReference type="ARBA" id="ARBA00023015"/>
    </source>
</evidence>
<feature type="binding site" evidence="12">
    <location>
        <position position="53"/>
    </location>
    <ligand>
        <name>Zn(2+)</name>
        <dbReference type="ChEBI" id="CHEBI:29105"/>
    </ligand>
</feature>
<accession>A0A182QBG9</accession>
<keyword evidence="3 12" id="KW-0479">Metal-binding</keyword>
<dbReference type="SUPFAM" id="SSF57716">
    <property type="entry name" value="Glucocorticoid receptor-like (DNA-binding domain)"/>
    <property type="match status" value="1"/>
</dbReference>
<name>A0A182QBG9_9DIPT</name>
<dbReference type="GO" id="GO:0003677">
    <property type="term" value="F:DNA binding"/>
    <property type="evidence" value="ECO:0007669"/>
    <property type="project" value="UniProtKB-KW"/>
</dbReference>
<evidence type="ECO:0000313" key="16">
    <source>
        <dbReference type="Proteomes" id="UP000075886"/>
    </source>
</evidence>
<organism evidence="15 16">
    <name type="scientific">Anopheles farauti</name>
    <dbReference type="NCBI Taxonomy" id="69004"/>
    <lineage>
        <taxon>Eukaryota</taxon>
        <taxon>Metazoa</taxon>
        <taxon>Ecdysozoa</taxon>
        <taxon>Arthropoda</taxon>
        <taxon>Hexapoda</taxon>
        <taxon>Insecta</taxon>
        <taxon>Pterygota</taxon>
        <taxon>Neoptera</taxon>
        <taxon>Endopterygota</taxon>
        <taxon>Diptera</taxon>
        <taxon>Nematocera</taxon>
        <taxon>Culicoidea</taxon>
        <taxon>Culicidae</taxon>
        <taxon>Anophelinae</taxon>
        <taxon>Anopheles</taxon>
    </lineage>
</organism>
<feature type="domain" description="C2H2-type" evidence="13">
    <location>
        <begin position="412"/>
        <end position="439"/>
    </location>
</feature>
<evidence type="ECO:0000259" key="14">
    <source>
        <dbReference type="PROSITE" id="PS51915"/>
    </source>
</evidence>
<evidence type="ECO:0000256" key="4">
    <source>
        <dbReference type="ARBA" id="ARBA00022737"/>
    </source>
</evidence>
<feature type="binding site" evidence="12">
    <location>
        <position position="6"/>
    </location>
    <ligand>
        <name>Zn(2+)</name>
        <dbReference type="ChEBI" id="CHEBI:29105"/>
    </ligand>
</feature>
<feature type="domain" description="C2H2-type" evidence="13">
    <location>
        <begin position="200"/>
        <end position="225"/>
    </location>
</feature>
<feature type="domain" description="C2H2-type" evidence="13">
    <location>
        <begin position="241"/>
        <end position="270"/>
    </location>
</feature>
<evidence type="ECO:0000256" key="1">
    <source>
        <dbReference type="ARBA" id="ARBA00004123"/>
    </source>
</evidence>
<dbReference type="Gene3D" id="3.40.1800.20">
    <property type="match status" value="1"/>
</dbReference>
<keyword evidence="8" id="KW-0238">DNA-binding</keyword>
<protein>
    <recommendedName>
        <fullName evidence="17">Protein krueppel</fullName>
    </recommendedName>
</protein>
<feature type="domain" description="C2H2-type" evidence="13">
    <location>
        <begin position="327"/>
        <end position="355"/>
    </location>
</feature>
<keyword evidence="10" id="KW-0539">Nucleus</keyword>
<feature type="domain" description="C2H2-type" evidence="13">
    <location>
        <begin position="384"/>
        <end position="411"/>
    </location>
</feature>
<keyword evidence="16" id="KW-1185">Reference proteome</keyword>
<dbReference type="FunFam" id="3.30.160.60:FF:000322">
    <property type="entry name" value="GDNF-inducible zinc finger protein 1"/>
    <property type="match status" value="1"/>
</dbReference>
<evidence type="ECO:0000259" key="13">
    <source>
        <dbReference type="PROSITE" id="PS50157"/>
    </source>
</evidence>
<dbReference type="VEuPathDB" id="VectorBase:AFAF006839"/>
<feature type="domain" description="C2H2-type" evidence="13">
    <location>
        <begin position="440"/>
        <end position="465"/>
    </location>
</feature>
<dbReference type="GO" id="GO:0008270">
    <property type="term" value="F:zinc ion binding"/>
    <property type="evidence" value="ECO:0007669"/>
    <property type="project" value="UniProtKB-UniRule"/>
</dbReference>
<dbReference type="InterPro" id="IPR036236">
    <property type="entry name" value="Znf_C2H2_sf"/>
</dbReference>
<evidence type="ECO:0000256" key="8">
    <source>
        <dbReference type="ARBA" id="ARBA00023125"/>
    </source>
</evidence>
<dbReference type="STRING" id="69004.A0A182QBG9"/>